<dbReference type="InterPro" id="IPR002052">
    <property type="entry name" value="DNA_methylase_N6_adenine_CS"/>
</dbReference>
<keyword evidence="6" id="KW-1185">Reference proteome</keyword>
<dbReference type="Pfam" id="PF01170">
    <property type="entry name" value="UPF0020"/>
    <property type="match status" value="1"/>
</dbReference>
<dbReference type="PANTHER" id="PTHR47313">
    <property type="entry name" value="RIBOSOMAL RNA LARGE SUBUNIT METHYLTRANSFERASE K/L"/>
    <property type="match status" value="1"/>
</dbReference>
<organism evidence="5 6">
    <name type="scientific">Lentibacter algarum</name>
    <dbReference type="NCBI Taxonomy" id="576131"/>
    <lineage>
        <taxon>Bacteria</taxon>
        <taxon>Pseudomonadati</taxon>
        <taxon>Pseudomonadota</taxon>
        <taxon>Alphaproteobacteria</taxon>
        <taxon>Rhodobacterales</taxon>
        <taxon>Roseobacteraceae</taxon>
        <taxon>Lentibacter</taxon>
    </lineage>
</organism>
<dbReference type="AlphaFoldDB" id="A0A1H3IA06"/>
<sequence>MSDPFDIFLICPPGLESALASEALEHGFAPANAISGGVEIKGDWPEVWRANLMLRGAVRVLVRIGSFRAFHLAQLDKRARKFPWADFLRPDVPVRVEVSTNKRSKIYHAGAAAQRIETAIKESLGAPISPEAALTLKARIDDNLVTFSLDSSGESLHKRGFKEAVNKAPMRETLAALFLREAGYIGTEPVLDPMCGSGTFPIEAAEIAMGLAPGRARSFAFENLASFDAAAWETLRSGVTPRSTDQHFYGSDRDQGAIAMSTRNADAAGVSEHTNFTCTSISDLKRPEGPAGLVIINPPYGARIGNKKPLFALHAALGTTLKTEFRGWRVAIITTEASLAKATGLTLSAGPYVPHGGLKVRLYQSGPL</sequence>
<dbReference type="STRING" id="576131.SAMN05444486_101943"/>
<feature type="domain" description="Ribosomal RNA large subunit methyltransferase K/L-like methyltransferase" evidence="3">
    <location>
        <begin position="159"/>
        <end position="344"/>
    </location>
</feature>
<evidence type="ECO:0000259" key="3">
    <source>
        <dbReference type="Pfam" id="PF01170"/>
    </source>
</evidence>
<evidence type="ECO:0000259" key="4">
    <source>
        <dbReference type="Pfam" id="PF22020"/>
    </source>
</evidence>
<reference evidence="5 6" key="1">
    <citation type="submission" date="2016-10" db="EMBL/GenBank/DDBJ databases">
        <authorList>
            <person name="de Groot N.N."/>
        </authorList>
    </citation>
    <scope>NUCLEOTIDE SEQUENCE [LARGE SCALE GENOMIC DNA]</scope>
    <source>
        <strain evidence="5 6">DSM 24677</strain>
    </source>
</reference>
<name>A0A1H3IA06_9RHOB</name>
<protein>
    <submittedName>
        <fullName evidence="5">Putative N6-adenine-specific DNA methylase</fullName>
    </submittedName>
</protein>
<dbReference type="EMBL" id="FNPR01000001">
    <property type="protein sequence ID" value="SDY24305.1"/>
    <property type="molecule type" value="Genomic_DNA"/>
</dbReference>
<dbReference type="RefSeq" id="WP_089888235.1">
    <property type="nucleotide sequence ID" value="NZ_CALJFH010000011.1"/>
</dbReference>
<proteinExistence type="predicted"/>
<dbReference type="OrthoDB" id="9809404at2"/>
<dbReference type="Gene3D" id="3.30.2130.30">
    <property type="match status" value="1"/>
</dbReference>
<dbReference type="PANTHER" id="PTHR47313:SF1">
    <property type="entry name" value="RIBOSOMAL RNA LARGE SUBUNIT METHYLTRANSFERASE K_L"/>
    <property type="match status" value="1"/>
</dbReference>
<dbReference type="InterPro" id="IPR000241">
    <property type="entry name" value="RlmKL-like_Mtase"/>
</dbReference>
<dbReference type="Proteomes" id="UP000199026">
    <property type="component" value="Unassembled WGS sequence"/>
</dbReference>
<dbReference type="SUPFAM" id="SSF53335">
    <property type="entry name" value="S-adenosyl-L-methionine-dependent methyltransferases"/>
    <property type="match status" value="1"/>
</dbReference>
<feature type="domain" description="RlmL ferredoxin-like" evidence="4">
    <location>
        <begin position="7"/>
        <end position="61"/>
    </location>
</feature>
<keyword evidence="2" id="KW-0808">Transferase</keyword>
<evidence type="ECO:0000256" key="1">
    <source>
        <dbReference type="ARBA" id="ARBA00022603"/>
    </source>
</evidence>
<dbReference type="InterPro" id="IPR029063">
    <property type="entry name" value="SAM-dependent_MTases_sf"/>
</dbReference>
<dbReference type="Gene3D" id="3.40.50.150">
    <property type="entry name" value="Vaccinia Virus protein VP39"/>
    <property type="match status" value="1"/>
</dbReference>
<dbReference type="GO" id="GO:0003676">
    <property type="term" value="F:nucleic acid binding"/>
    <property type="evidence" value="ECO:0007669"/>
    <property type="project" value="InterPro"/>
</dbReference>
<evidence type="ECO:0000256" key="2">
    <source>
        <dbReference type="ARBA" id="ARBA00022679"/>
    </source>
</evidence>
<evidence type="ECO:0000313" key="5">
    <source>
        <dbReference type="EMBL" id="SDY24305.1"/>
    </source>
</evidence>
<keyword evidence="1 5" id="KW-0489">Methyltransferase</keyword>
<dbReference type="PROSITE" id="PS00092">
    <property type="entry name" value="N6_MTASE"/>
    <property type="match status" value="1"/>
</dbReference>
<dbReference type="GO" id="GO:0070043">
    <property type="term" value="F:rRNA (guanine-N7-)-methyltransferase activity"/>
    <property type="evidence" value="ECO:0007669"/>
    <property type="project" value="TreeGrafter"/>
</dbReference>
<gene>
    <name evidence="5" type="ORF">SAMN05444486_101943</name>
</gene>
<dbReference type="PROSITE" id="PS01261">
    <property type="entry name" value="UPF0020"/>
    <property type="match status" value="1"/>
</dbReference>
<dbReference type="InterPro" id="IPR054170">
    <property type="entry name" value="RlmL_1st"/>
</dbReference>
<accession>A0A1H3IA06</accession>
<dbReference type="GO" id="GO:0008990">
    <property type="term" value="F:rRNA (guanine-N2-)-methyltransferase activity"/>
    <property type="evidence" value="ECO:0007669"/>
    <property type="project" value="TreeGrafter"/>
</dbReference>
<dbReference type="Pfam" id="PF22020">
    <property type="entry name" value="RlmL_1st"/>
    <property type="match status" value="1"/>
</dbReference>
<dbReference type="InterPro" id="IPR053943">
    <property type="entry name" value="RlmKL-like_Mtase_CS"/>
</dbReference>
<evidence type="ECO:0000313" key="6">
    <source>
        <dbReference type="Proteomes" id="UP000199026"/>
    </source>
</evidence>
<dbReference type="CDD" id="cd11715">
    <property type="entry name" value="THUMP_AdoMetMT"/>
    <property type="match status" value="1"/>
</dbReference>